<evidence type="ECO:0000313" key="3">
    <source>
        <dbReference type="Proteomes" id="UP000027195"/>
    </source>
</evidence>
<evidence type="ECO:0000313" key="2">
    <source>
        <dbReference type="EMBL" id="KDQ09837.1"/>
    </source>
</evidence>
<dbReference type="EMBL" id="KL198074">
    <property type="protein sequence ID" value="KDQ09837.1"/>
    <property type="molecule type" value="Genomic_DNA"/>
</dbReference>
<feature type="region of interest" description="Disordered" evidence="1">
    <location>
        <begin position="737"/>
        <end position="759"/>
    </location>
</feature>
<feature type="compositionally biased region" description="Basic residues" evidence="1">
    <location>
        <begin position="1194"/>
        <end position="1210"/>
    </location>
</feature>
<gene>
    <name evidence="2" type="ORF">BOTBODRAFT_178752</name>
</gene>
<feature type="region of interest" description="Disordered" evidence="1">
    <location>
        <begin position="785"/>
        <end position="816"/>
    </location>
</feature>
<feature type="region of interest" description="Disordered" evidence="1">
    <location>
        <begin position="905"/>
        <end position="932"/>
    </location>
</feature>
<proteinExistence type="predicted"/>
<accession>A0A067MDC6</accession>
<feature type="compositionally biased region" description="Basic and acidic residues" evidence="1">
    <location>
        <begin position="908"/>
        <end position="929"/>
    </location>
</feature>
<feature type="compositionally biased region" description="Basic residues" evidence="1">
    <location>
        <begin position="794"/>
        <end position="804"/>
    </location>
</feature>
<name>A0A067MDC6_BOTB1</name>
<organism evidence="2 3">
    <name type="scientific">Botryobasidium botryosum (strain FD-172 SS1)</name>
    <dbReference type="NCBI Taxonomy" id="930990"/>
    <lineage>
        <taxon>Eukaryota</taxon>
        <taxon>Fungi</taxon>
        <taxon>Dikarya</taxon>
        <taxon>Basidiomycota</taxon>
        <taxon>Agaricomycotina</taxon>
        <taxon>Agaricomycetes</taxon>
        <taxon>Cantharellales</taxon>
        <taxon>Botryobasidiaceae</taxon>
        <taxon>Botryobasidium</taxon>
    </lineage>
</organism>
<dbReference type="InParanoid" id="A0A067MDC6"/>
<dbReference type="Proteomes" id="UP000027195">
    <property type="component" value="Unassembled WGS sequence"/>
</dbReference>
<dbReference type="HOGENOM" id="CLU_269800_0_0_1"/>
<reference evidence="3" key="1">
    <citation type="journal article" date="2014" name="Proc. Natl. Acad. Sci. U.S.A.">
        <title>Extensive sampling of basidiomycete genomes demonstrates inadequacy of the white-rot/brown-rot paradigm for wood decay fungi.</title>
        <authorList>
            <person name="Riley R."/>
            <person name="Salamov A.A."/>
            <person name="Brown D.W."/>
            <person name="Nagy L.G."/>
            <person name="Floudas D."/>
            <person name="Held B.W."/>
            <person name="Levasseur A."/>
            <person name="Lombard V."/>
            <person name="Morin E."/>
            <person name="Otillar R."/>
            <person name="Lindquist E.A."/>
            <person name="Sun H."/>
            <person name="LaButti K.M."/>
            <person name="Schmutz J."/>
            <person name="Jabbour D."/>
            <person name="Luo H."/>
            <person name="Baker S.E."/>
            <person name="Pisabarro A.G."/>
            <person name="Walton J.D."/>
            <person name="Blanchette R.A."/>
            <person name="Henrissat B."/>
            <person name="Martin F."/>
            <person name="Cullen D."/>
            <person name="Hibbett D.S."/>
            <person name="Grigoriev I.V."/>
        </authorList>
    </citation>
    <scope>NUCLEOTIDE SEQUENCE [LARGE SCALE GENOMIC DNA]</scope>
    <source>
        <strain evidence="3">FD-172 SS1</strain>
    </source>
</reference>
<dbReference type="AlphaFoldDB" id="A0A067MDC6"/>
<evidence type="ECO:0000256" key="1">
    <source>
        <dbReference type="SAM" id="MobiDB-lite"/>
    </source>
</evidence>
<feature type="region of interest" description="Disordered" evidence="1">
    <location>
        <begin position="1191"/>
        <end position="1210"/>
    </location>
</feature>
<dbReference type="OrthoDB" id="10264149at2759"/>
<protein>
    <submittedName>
        <fullName evidence="2">Uncharacterized protein</fullName>
    </submittedName>
</protein>
<dbReference type="Gene3D" id="3.60.130.30">
    <property type="match status" value="1"/>
</dbReference>
<feature type="region of interest" description="Disordered" evidence="1">
    <location>
        <begin position="944"/>
        <end position="963"/>
    </location>
</feature>
<sequence length="1210" mass="132849">MISSCGHQYFPFISLGWVLPDQLTYSTVSALLGLATSHTQHRDKILQPILDFASHTVKRLHYPPLATVIIEVGPLFHGIYRAMVSTSFPWSLCEWSRLFHRLAALIASNLVDHLNGLLSDYIHLVEQGDGSNDPPGFVQSVLSRYFHNGRPLAGYFSVCSVIGIQATVLAQVLCPPQQSLDSELKPTEAAAAANNAWKSLSTSPAGPLEPPWGEMATSLRLTLQSAMECFTDLLAQIEEMGGEPSLDTYAWETMAESLNLASLCLIALQELDPHLLSRLKLLLSESSPVLESLVQEAALKATTVLVQNFQDIAAAMANHLRRFAATPLPIFEFEFASKGHTPPPLVAVAKCLALCIKLAPGDDLIMSPMCSLLDYIAATSKDSGSGSSFVGTSPYMHNSKSTIHSPSEAGIHGYTEEQKALVGISTISVVTRLAMESQQEEVIQPTVSMLLQRLAHAEPGVEAAIAYNLSDEQDPDFIEELSTLVLPIDVLLARREFNPQSNASPELVALFRNMCFICAPLPFPVLRTDYVQKAVLCHRNQLTKYVPAPAGDIRYLSPPQVILLLKLHDVESMRTSMTPSSLLGYSTNDGLNQTVPLPACADAVAAKVMRGCAPHFAGFASRYLNVLVIASPSLTCDAPFEFAILGVLKMLRRACEVEFVDGTFPSYYGDTLAPLLQLPRMKANKEWECIREGETKLIFRAKRFLLSDLKGEDIRTEFEEGDVDVDLELEDVAVATSDCEDGDRSTPRTSRFHARPFDGGATTSAEYEAEEGEIVESVVAGAAGTGHISSSSAKRQKSLRARREKRADLRAQNPAHKAAQTLHKAASRAHVVPMPNVVGASLDHSEPAYISVKRGVDEYAREHIEHMTMEEAEEAGYGYVDHPEKCRAAVMADTADRMIALRSTSGDPRLEGQVEGSSERVESLSDRWQGKGIASSSPRGDFNYAHSGHGFGGGQTASGPKNFTLKPQDLDAWTDFFADQDVKGLMAFAEEIFKGWFEKHYEYYTTCLQDCANHHDEKHPEGPPLRRPHPTMPFAAMEVNMGPRTICKCHRDFKNLAYGICMLLILGRFNHKKGGQLILHELKLVVELAPGDVLFFPSALITHQNIPVATNESRYSITGYTSGNIFQFRDQGFMSKAEIRRQIVQEKAKGGQGDPGRLKCLEEIIESPEKAIERWRGGCDMFPTLAEVRERAAAGKRAKGGSTSQHHHSH</sequence>
<keyword evidence="3" id="KW-1185">Reference proteome</keyword>